<protein>
    <submittedName>
        <fullName evidence="2">Ovule protein</fullName>
    </submittedName>
</protein>
<evidence type="ECO:0000313" key="1">
    <source>
        <dbReference type="Proteomes" id="UP000025227"/>
    </source>
</evidence>
<name>A0A7I4YYU3_HAECO</name>
<evidence type="ECO:0000313" key="2">
    <source>
        <dbReference type="WBParaSite" id="HCON_00162170-00001"/>
    </source>
</evidence>
<organism evidence="1 2">
    <name type="scientific">Haemonchus contortus</name>
    <name type="common">Barber pole worm</name>
    <dbReference type="NCBI Taxonomy" id="6289"/>
    <lineage>
        <taxon>Eukaryota</taxon>
        <taxon>Metazoa</taxon>
        <taxon>Ecdysozoa</taxon>
        <taxon>Nematoda</taxon>
        <taxon>Chromadorea</taxon>
        <taxon>Rhabditida</taxon>
        <taxon>Rhabditina</taxon>
        <taxon>Rhabditomorpha</taxon>
        <taxon>Strongyloidea</taxon>
        <taxon>Trichostrongylidae</taxon>
        <taxon>Haemonchus</taxon>
    </lineage>
</organism>
<dbReference type="WBParaSite" id="HCON_00162170-00001">
    <property type="protein sequence ID" value="HCON_00162170-00001"/>
    <property type="gene ID" value="HCON_00162170"/>
</dbReference>
<sequence>MLWFSIRKVGRSIWLVVRIWHLFRRLEEIWTFPNLAARKRLDFIFTKRRIAKLFVYTIQNSFCFDLSFISERFPLLSLQCVKSKDSFPSMLLYYICML</sequence>
<dbReference type="Proteomes" id="UP000025227">
    <property type="component" value="Unplaced"/>
</dbReference>
<accession>A0A7I4YYU3</accession>
<dbReference type="AlphaFoldDB" id="A0A7I4YYU3"/>
<keyword evidence="1" id="KW-1185">Reference proteome</keyword>
<proteinExistence type="predicted"/>
<reference evidence="2" key="1">
    <citation type="submission" date="2020-12" db="UniProtKB">
        <authorList>
            <consortium name="WormBaseParasite"/>
        </authorList>
    </citation>
    <scope>IDENTIFICATION</scope>
    <source>
        <strain evidence="2">MHco3</strain>
    </source>
</reference>